<evidence type="ECO:0000256" key="2">
    <source>
        <dbReference type="SAM" id="MobiDB-lite"/>
    </source>
</evidence>
<dbReference type="InterPro" id="IPR006015">
    <property type="entry name" value="Universal_stress_UspA"/>
</dbReference>
<dbReference type="PANTHER" id="PTHR46268:SF6">
    <property type="entry name" value="UNIVERSAL STRESS PROTEIN UP12"/>
    <property type="match status" value="1"/>
</dbReference>
<sequence>MTGTVTAGLDGSPQSIAAAHWAAREAALRRDRLHLVHADDWPTTAVVRLVSPDEQRRWSDTLLSRTSDELRKRHPGLEVTTGRLPGRPAASLPAEASKAEMLVIGSRRLTGMPGSLIGSVSMATISATERPVVLVRATSSKGKGETGPGTGDEPVEGTGPYRDVVVGVDIDHSCDGLLAFAFDEAAQRGCTLQVVHAWSLPLGFSYAPALDPGIQSDVERRVAQTLSDLLLPWREEFPSVNVVEKAVVGPVAQHVLYAAALADLVVVGRRIRRSPVGAHIGHVAHAVMHHADAPVAVVAHR</sequence>
<evidence type="ECO:0000256" key="1">
    <source>
        <dbReference type="ARBA" id="ARBA00008791"/>
    </source>
</evidence>
<dbReference type="EMBL" id="CP026304">
    <property type="protein sequence ID" value="AVZ76711.1"/>
    <property type="molecule type" value="Genomic_DNA"/>
</dbReference>
<dbReference type="Proteomes" id="UP000244201">
    <property type="component" value="Chromosome"/>
</dbReference>
<protein>
    <submittedName>
        <fullName evidence="4">Universal stress protein</fullName>
    </submittedName>
</protein>
<dbReference type="Pfam" id="PF00582">
    <property type="entry name" value="Usp"/>
    <property type="match status" value="2"/>
</dbReference>
<evidence type="ECO:0000313" key="5">
    <source>
        <dbReference type="Proteomes" id="UP000244201"/>
    </source>
</evidence>
<dbReference type="OrthoDB" id="4867015at2"/>
<comment type="similarity">
    <text evidence="1">Belongs to the universal stress protein A family.</text>
</comment>
<dbReference type="PRINTS" id="PR01438">
    <property type="entry name" value="UNVRSLSTRESS"/>
</dbReference>
<dbReference type="RefSeq" id="WP_108154001.1">
    <property type="nucleotide sequence ID" value="NZ_CP026304.1"/>
</dbReference>
<organism evidence="4 5">
    <name type="scientific">Streptomyces lunaelactis</name>
    <dbReference type="NCBI Taxonomy" id="1535768"/>
    <lineage>
        <taxon>Bacteria</taxon>
        <taxon>Bacillati</taxon>
        <taxon>Actinomycetota</taxon>
        <taxon>Actinomycetes</taxon>
        <taxon>Kitasatosporales</taxon>
        <taxon>Streptomycetaceae</taxon>
        <taxon>Streptomyces</taxon>
    </lineage>
</organism>
<accession>A0A2R4TC97</accession>
<dbReference type="PANTHER" id="PTHR46268">
    <property type="entry name" value="STRESS RESPONSE PROTEIN NHAX"/>
    <property type="match status" value="1"/>
</dbReference>
<feature type="domain" description="UspA" evidence="3">
    <location>
        <begin position="161"/>
        <end position="298"/>
    </location>
</feature>
<feature type="region of interest" description="Disordered" evidence="2">
    <location>
        <begin position="139"/>
        <end position="158"/>
    </location>
</feature>
<evidence type="ECO:0000313" key="4">
    <source>
        <dbReference type="EMBL" id="AVZ76711.1"/>
    </source>
</evidence>
<dbReference type="InterPro" id="IPR006016">
    <property type="entry name" value="UspA"/>
</dbReference>
<keyword evidence="5" id="KW-1185">Reference proteome</keyword>
<dbReference type="AlphaFoldDB" id="A0A2R4TC97"/>
<proteinExistence type="inferred from homology"/>
<name>A0A2R4TC97_9ACTN</name>
<dbReference type="KEGG" id="slk:SLUN_35410"/>
<dbReference type="GeneID" id="55660540"/>
<dbReference type="SUPFAM" id="SSF52402">
    <property type="entry name" value="Adenine nucleotide alpha hydrolases-like"/>
    <property type="match status" value="2"/>
</dbReference>
<dbReference type="InterPro" id="IPR014729">
    <property type="entry name" value="Rossmann-like_a/b/a_fold"/>
</dbReference>
<feature type="domain" description="UspA" evidence="3">
    <location>
        <begin position="1"/>
        <end position="136"/>
    </location>
</feature>
<gene>
    <name evidence="4" type="ORF">SLUN_35410</name>
</gene>
<dbReference type="Gene3D" id="3.40.50.620">
    <property type="entry name" value="HUPs"/>
    <property type="match status" value="2"/>
</dbReference>
<evidence type="ECO:0000259" key="3">
    <source>
        <dbReference type="Pfam" id="PF00582"/>
    </source>
</evidence>
<reference evidence="4 5" key="1">
    <citation type="submission" date="2018-01" db="EMBL/GenBank/DDBJ databases">
        <title>Complete genome sequence of Streptomyces lunaelactis MM109T, a Ferroverdin A producer isolated from cave moonmilk deposits.</title>
        <authorList>
            <person name="Naome A."/>
            <person name="Martinet L."/>
            <person name="Maciejewska M."/>
            <person name="Anderssen S."/>
            <person name="Adam D."/>
            <person name="Tenconi E."/>
            <person name="Deflandre B."/>
            <person name="Arguelles-Arias A."/>
            <person name="Calusinska M."/>
            <person name="Copieters W."/>
            <person name="Karim L."/>
            <person name="Hanikenne M."/>
            <person name="Baurain D."/>
            <person name="van Wezel G."/>
            <person name="Smargiasso N."/>
            <person name="de Pauw E."/>
            <person name="Delfosse P."/>
            <person name="Rigali S."/>
        </authorList>
    </citation>
    <scope>NUCLEOTIDE SEQUENCE [LARGE SCALE GENOMIC DNA]</scope>
    <source>
        <strain evidence="4 5">MM109</strain>
    </source>
</reference>